<evidence type="ECO:0000313" key="11">
    <source>
        <dbReference type="Proteomes" id="UP000294830"/>
    </source>
</evidence>
<dbReference type="AlphaFoldDB" id="A0A4R2EUT8"/>
<dbReference type="RefSeq" id="WP_131838429.1">
    <property type="nucleotide sequence ID" value="NZ_SLWB01000003.1"/>
</dbReference>
<comment type="subcellular location">
    <subcellularLocation>
        <location evidence="1">Cell inner membrane</location>
        <topology evidence="1">Multi-pass membrane protein</topology>
    </subcellularLocation>
</comment>
<keyword evidence="3" id="KW-0813">Transport</keyword>
<evidence type="ECO:0000256" key="3">
    <source>
        <dbReference type="ARBA" id="ARBA00022448"/>
    </source>
</evidence>
<keyword evidence="8 9" id="KW-0472">Membrane</keyword>
<comment type="similarity">
    <text evidence="2">Belongs to the DcuA/DcuB transporter (TC 2.A.13.1) family.</text>
</comment>
<keyword evidence="4" id="KW-1003">Cell membrane</keyword>
<keyword evidence="7 9" id="KW-1133">Transmembrane helix</keyword>
<organism evidence="10 11">
    <name type="scientific">Acetobacteroides hydrogenigenes</name>
    <dbReference type="NCBI Taxonomy" id="979970"/>
    <lineage>
        <taxon>Bacteria</taxon>
        <taxon>Pseudomonadati</taxon>
        <taxon>Bacteroidota</taxon>
        <taxon>Bacteroidia</taxon>
        <taxon>Bacteroidales</taxon>
        <taxon>Rikenellaceae</taxon>
        <taxon>Acetobacteroides</taxon>
    </lineage>
</organism>
<gene>
    <name evidence="10" type="ORF">CLV25_10379</name>
</gene>
<dbReference type="GO" id="GO:0005886">
    <property type="term" value="C:plasma membrane"/>
    <property type="evidence" value="ECO:0007669"/>
    <property type="project" value="UniProtKB-SubCell"/>
</dbReference>
<feature type="transmembrane region" description="Helical" evidence="9">
    <location>
        <begin position="224"/>
        <end position="246"/>
    </location>
</feature>
<evidence type="ECO:0000256" key="6">
    <source>
        <dbReference type="ARBA" id="ARBA00022692"/>
    </source>
</evidence>
<evidence type="ECO:0000256" key="9">
    <source>
        <dbReference type="SAM" id="Phobius"/>
    </source>
</evidence>
<feature type="transmembrane region" description="Helical" evidence="9">
    <location>
        <begin position="416"/>
        <end position="439"/>
    </location>
</feature>
<comment type="caution">
    <text evidence="10">The sequence shown here is derived from an EMBL/GenBank/DDBJ whole genome shotgun (WGS) entry which is preliminary data.</text>
</comment>
<feature type="transmembrane region" description="Helical" evidence="9">
    <location>
        <begin position="6"/>
        <end position="39"/>
    </location>
</feature>
<protein>
    <submittedName>
        <fullName evidence="10">Anaerobic C4-dicarboxylate transporter DcuA</fullName>
    </submittedName>
</protein>
<evidence type="ECO:0000256" key="8">
    <source>
        <dbReference type="ARBA" id="ARBA00023136"/>
    </source>
</evidence>
<dbReference type="Pfam" id="PF03605">
    <property type="entry name" value="DcuA_DcuB"/>
    <property type="match status" value="1"/>
</dbReference>
<proteinExistence type="inferred from homology"/>
<dbReference type="NCBIfam" id="NF006927">
    <property type="entry name" value="PRK09412.1"/>
    <property type="match status" value="1"/>
</dbReference>
<evidence type="ECO:0000256" key="2">
    <source>
        <dbReference type="ARBA" id="ARBA00006413"/>
    </source>
</evidence>
<keyword evidence="6 9" id="KW-0812">Transmembrane</keyword>
<dbReference type="NCBIfam" id="TIGR00770">
    <property type="entry name" value="Dcu"/>
    <property type="match status" value="1"/>
</dbReference>
<dbReference type="PANTHER" id="PTHR36106:SF1">
    <property type="entry name" value="ANAEROBIC C4-DICARBOXYLATE TRANSPORTER DCUB"/>
    <property type="match status" value="1"/>
</dbReference>
<feature type="transmembrane region" description="Helical" evidence="9">
    <location>
        <begin position="359"/>
        <end position="378"/>
    </location>
</feature>
<dbReference type="Proteomes" id="UP000294830">
    <property type="component" value="Unassembled WGS sequence"/>
</dbReference>
<accession>A0A4R2EUT8</accession>
<evidence type="ECO:0000256" key="5">
    <source>
        <dbReference type="ARBA" id="ARBA00022519"/>
    </source>
</evidence>
<feature type="transmembrane region" description="Helical" evidence="9">
    <location>
        <begin position="51"/>
        <end position="74"/>
    </location>
</feature>
<sequence length="440" mass="46858">MFWVELAIVLTAIFVGARLGGIGLGIMGTMGLAVLVFGFGLQPMQAPIDVMLMILAVITAAGALQAAGGLDYMVHLAEKMLRKNPKRITFFGPLVTYLFTFVAGTGHVSYSLLPVIAEVAADSRVRPERPLSIAVIASQQAITASPISAATVALLGMLTPFGYTLLDILMVAVPATLIGVFIGALVASGMGKELKDDEEFLNKLRRGEFSFLDKKSKEATVVPLTAKLSVYLFLAGTVLIVLFGSIDVLRPSWTVNGLSTKLGMPETIEIVMLTMAGLMLLFCKTSVDKTVKGSVFTAGIQAVIAIFGIAWMGDTFFKGNMEFLEGGLKSMVIAYPWLFAVALFVLSILLYSQAATVRALIPFGLGLGIPATSIIGMFPSVNGYFFIPNYPTVVAAINFDRTGTTRIGRWVLNHSFMIPGLVATVVAVAVGLLLSSIILK</sequence>
<keyword evidence="5" id="KW-0997">Cell inner membrane</keyword>
<evidence type="ECO:0000313" key="10">
    <source>
        <dbReference type="EMBL" id="TCN70564.1"/>
    </source>
</evidence>
<keyword evidence="11" id="KW-1185">Reference proteome</keyword>
<dbReference type="PANTHER" id="PTHR36106">
    <property type="entry name" value="ANAEROBIC C4-DICARBOXYLATE TRANSPORTER DCUB"/>
    <property type="match status" value="1"/>
</dbReference>
<dbReference type="InterPro" id="IPR004668">
    <property type="entry name" value="Anaer_Dcu_memb_transpt"/>
</dbReference>
<evidence type="ECO:0000256" key="4">
    <source>
        <dbReference type="ARBA" id="ARBA00022475"/>
    </source>
</evidence>
<feature type="transmembrane region" description="Helical" evidence="9">
    <location>
        <begin position="168"/>
        <end position="187"/>
    </location>
</feature>
<dbReference type="PIRSF" id="PIRSF004539">
    <property type="entry name" value="C4-dicrbxl_trns"/>
    <property type="match status" value="1"/>
</dbReference>
<dbReference type="NCBIfam" id="NF009136">
    <property type="entry name" value="PRK12489.1"/>
    <property type="match status" value="1"/>
</dbReference>
<feature type="transmembrane region" description="Helical" evidence="9">
    <location>
        <begin position="94"/>
        <end position="120"/>
    </location>
</feature>
<dbReference type="OrthoDB" id="9770910at2"/>
<feature type="transmembrane region" description="Helical" evidence="9">
    <location>
        <begin position="333"/>
        <end position="352"/>
    </location>
</feature>
<dbReference type="EMBL" id="SLWB01000003">
    <property type="protein sequence ID" value="TCN70564.1"/>
    <property type="molecule type" value="Genomic_DNA"/>
</dbReference>
<name>A0A4R2EUT8_9BACT</name>
<feature type="transmembrane region" description="Helical" evidence="9">
    <location>
        <begin position="266"/>
        <end position="283"/>
    </location>
</feature>
<reference evidence="10 11" key="1">
    <citation type="submission" date="2019-03" db="EMBL/GenBank/DDBJ databases">
        <title>Genomic Encyclopedia of Archaeal and Bacterial Type Strains, Phase II (KMG-II): from individual species to whole genera.</title>
        <authorList>
            <person name="Goeker M."/>
        </authorList>
    </citation>
    <scope>NUCLEOTIDE SEQUENCE [LARGE SCALE GENOMIC DNA]</scope>
    <source>
        <strain evidence="10 11">RL-C</strain>
    </source>
</reference>
<dbReference type="GO" id="GO:0015556">
    <property type="term" value="F:C4-dicarboxylate transmembrane transporter activity"/>
    <property type="evidence" value="ECO:0007669"/>
    <property type="project" value="InterPro"/>
</dbReference>
<evidence type="ECO:0000256" key="1">
    <source>
        <dbReference type="ARBA" id="ARBA00004429"/>
    </source>
</evidence>
<evidence type="ECO:0000256" key="7">
    <source>
        <dbReference type="ARBA" id="ARBA00022989"/>
    </source>
</evidence>
<feature type="transmembrane region" description="Helical" evidence="9">
    <location>
        <begin position="295"/>
        <end position="313"/>
    </location>
</feature>